<dbReference type="AlphaFoldDB" id="A0A1I8AYC3"/>
<dbReference type="Proteomes" id="UP000095281">
    <property type="component" value="Unplaced"/>
</dbReference>
<name>A0A1I8AYC3_MELHA</name>
<accession>A0A1I8AYC3</accession>
<protein>
    <submittedName>
        <fullName evidence="3">Uncharacterized protein</fullName>
    </submittedName>
</protein>
<dbReference type="WBParaSite" id="MhA1_Contig1079.frz3.gene13">
    <property type="protein sequence ID" value="MhA1_Contig1079.frz3.gene13"/>
    <property type="gene ID" value="MhA1_Contig1079.frz3.gene13"/>
</dbReference>
<evidence type="ECO:0000313" key="2">
    <source>
        <dbReference type="Proteomes" id="UP000095281"/>
    </source>
</evidence>
<keyword evidence="2" id="KW-1185">Reference proteome</keyword>
<proteinExistence type="predicted"/>
<keyword evidence="1" id="KW-0812">Transmembrane</keyword>
<keyword evidence="1" id="KW-1133">Transmembrane helix</keyword>
<sequence length="219" mass="25225">MIDKKDEINKLNNNYLLKQFSSKNVNYTLLINKTGGLNNYLLQNENNGLFEYLKIERRRKFEKKQKLIPAYFIKNFCVFQLFFVLFINLICSSSILAQQNNRVQVQGTAEPTTLLQQQTTPQNPGIVEISVNSLDIVNFDTNAFQSRLGVSSNKELIWIGSEFRAAVNTQIQLKMLIERRELFATQQVPLRLEKVRIELVLGPAVNSDGHLRTGKFLLQ</sequence>
<feature type="transmembrane region" description="Helical" evidence="1">
    <location>
        <begin position="67"/>
        <end position="90"/>
    </location>
</feature>
<evidence type="ECO:0000256" key="1">
    <source>
        <dbReference type="SAM" id="Phobius"/>
    </source>
</evidence>
<organism evidence="2 3">
    <name type="scientific">Meloidogyne hapla</name>
    <name type="common">Root-knot nematode worm</name>
    <dbReference type="NCBI Taxonomy" id="6305"/>
    <lineage>
        <taxon>Eukaryota</taxon>
        <taxon>Metazoa</taxon>
        <taxon>Ecdysozoa</taxon>
        <taxon>Nematoda</taxon>
        <taxon>Chromadorea</taxon>
        <taxon>Rhabditida</taxon>
        <taxon>Tylenchina</taxon>
        <taxon>Tylenchomorpha</taxon>
        <taxon>Tylenchoidea</taxon>
        <taxon>Meloidogynidae</taxon>
        <taxon>Meloidogyninae</taxon>
        <taxon>Meloidogyne</taxon>
    </lineage>
</organism>
<reference evidence="3" key="1">
    <citation type="submission" date="2016-11" db="UniProtKB">
        <authorList>
            <consortium name="WormBaseParasite"/>
        </authorList>
    </citation>
    <scope>IDENTIFICATION</scope>
</reference>
<keyword evidence="1" id="KW-0472">Membrane</keyword>
<evidence type="ECO:0000313" key="3">
    <source>
        <dbReference type="WBParaSite" id="MhA1_Contig1079.frz3.gene13"/>
    </source>
</evidence>